<gene>
    <name evidence="1" type="ORF">BDR25DRAFT_338217</name>
</gene>
<organism evidence="1 2">
    <name type="scientific">Lindgomyces ingoldianus</name>
    <dbReference type="NCBI Taxonomy" id="673940"/>
    <lineage>
        <taxon>Eukaryota</taxon>
        <taxon>Fungi</taxon>
        <taxon>Dikarya</taxon>
        <taxon>Ascomycota</taxon>
        <taxon>Pezizomycotina</taxon>
        <taxon>Dothideomycetes</taxon>
        <taxon>Pleosporomycetidae</taxon>
        <taxon>Pleosporales</taxon>
        <taxon>Lindgomycetaceae</taxon>
        <taxon>Lindgomyces</taxon>
    </lineage>
</organism>
<protein>
    <submittedName>
        <fullName evidence="1">Ent-kaurene synthase</fullName>
    </submittedName>
</protein>
<accession>A0ACB6Q6T0</accession>
<dbReference type="Proteomes" id="UP000799755">
    <property type="component" value="Unassembled WGS sequence"/>
</dbReference>
<comment type="caution">
    <text evidence="1">The sequence shown here is derived from an EMBL/GenBank/DDBJ whole genome shotgun (WGS) entry which is preliminary data.</text>
</comment>
<dbReference type="EMBL" id="MU003576">
    <property type="protein sequence ID" value="KAF2462583.1"/>
    <property type="molecule type" value="Genomic_DNA"/>
</dbReference>
<name>A0ACB6Q6T0_9PLEO</name>
<reference evidence="1" key="1">
    <citation type="journal article" date="2020" name="Stud. Mycol.">
        <title>101 Dothideomycetes genomes: a test case for predicting lifestyles and emergence of pathogens.</title>
        <authorList>
            <person name="Haridas S."/>
            <person name="Albert R."/>
            <person name="Binder M."/>
            <person name="Bloem J."/>
            <person name="Labutti K."/>
            <person name="Salamov A."/>
            <person name="Andreopoulos B."/>
            <person name="Baker S."/>
            <person name="Barry K."/>
            <person name="Bills G."/>
            <person name="Bluhm B."/>
            <person name="Cannon C."/>
            <person name="Castanera R."/>
            <person name="Culley D."/>
            <person name="Daum C."/>
            <person name="Ezra D."/>
            <person name="Gonzalez J."/>
            <person name="Henrissat B."/>
            <person name="Kuo A."/>
            <person name="Liang C."/>
            <person name="Lipzen A."/>
            <person name="Lutzoni F."/>
            <person name="Magnuson J."/>
            <person name="Mondo S."/>
            <person name="Nolan M."/>
            <person name="Ohm R."/>
            <person name="Pangilinan J."/>
            <person name="Park H.-J."/>
            <person name="Ramirez L."/>
            <person name="Alfaro M."/>
            <person name="Sun H."/>
            <person name="Tritt A."/>
            <person name="Yoshinaga Y."/>
            <person name="Zwiers L.-H."/>
            <person name="Turgeon B."/>
            <person name="Goodwin S."/>
            <person name="Spatafora J."/>
            <person name="Crous P."/>
            <person name="Grigoriev I."/>
        </authorList>
    </citation>
    <scope>NUCLEOTIDE SEQUENCE</scope>
    <source>
        <strain evidence="1">ATCC 200398</strain>
    </source>
</reference>
<evidence type="ECO:0000313" key="2">
    <source>
        <dbReference type="Proteomes" id="UP000799755"/>
    </source>
</evidence>
<proteinExistence type="predicted"/>
<sequence length="909" mass="103285">MTTSVYDTAWVAMVAKPQAENDSNATRWLFPRSFQAILRSQMPDGGFGEYDTTVDQILNTSAALLAFLRYEANPSFTGCDPVLDMRERIRRGKDYLNNKLQGWNLKDTDHVGFEILVPKLLTMLQAEGLDLNFPDLQYLMLLKNRKLGTLSPTILYKQKKTTLLHSLETFIGDIEFDKVGFHLTNGSMMASPSSTAAYLMNCSTWDDEAENYLDFVVSVGDGAVPSAFPINVFEITWVISTFLEAGLRPEVLGQGHITRLSLFLKTELEKNSGILGFSPGVLPDVDDTAKSILCLNLLDLPFSCKKMIEVFEGRTHFRTYVSESTESFSANCNVLMALLTSPRSSQYVCQIEKALDFVCSKWYDGNWKDKWNLERQYPMMLLSQVAVTVFEMWGAQAPTGLLLRLLHERIPLMTLQIVIQTLSGQDSAGSWKTSPEITSYSILTLRKLVGLPWMDHIRYKIEAAIDLGINFIKEEETNWGKPALVWVEKVTYGSAMLSSTYCLAAIQPSCPRASEDETREYFPGMGDKLRNYVRLFSALPILTKEPIWRLSSSILEGLMLTPILDKRRSELHIFPRQGNTTPGYLQYIPFTWAMCNNSTHFGMSTKAIVEMMVVSMLNFEVDKYLEDVTADNPSSFLFDSLRITIRQVFDERHGHIGTGDYEREGKRRKLFTTEPLPTKVGVVDSPVSHRTNMTNLKGILSQFVSWVLEHPDVGEDNFRLQKLDRSSRSAKRIMGVGTYFGWVRTNHTSCPYSFEFFFRCVVSPPGVDYFSTARARYIGQDLCCHLATMWRQYNDYGSMDRDLLEQNLNSVDFPEFLDKQTGPTSEISMVDLAEKRQVASKQLLEIALYERQCLELAVAQVQQDVKLRAWRSLQVFIKVTDIYGQIYIVKDINRNSRDGEKPSATVPSI</sequence>
<evidence type="ECO:0000313" key="1">
    <source>
        <dbReference type="EMBL" id="KAF2462583.1"/>
    </source>
</evidence>
<keyword evidence="2" id="KW-1185">Reference proteome</keyword>